<name>A0ABS6T7C6_9RHOB</name>
<organism evidence="4 5">
    <name type="scientific">Maritimibacter dapengensis</name>
    <dbReference type="NCBI Taxonomy" id="2836868"/>
    <lineage>
        <taxon>Bacteria</taxon>
        <taxon>Pseudomonadati</taxon>
        <taxon>Pseudomonadota</taxon>
        <taxon>Alphaproteobacteria</taxon>
        <taxon>Rhodobacterales</taxon>
        <taxon>Roseobacteraceae</taxon>
        <taxon>Maritimibacter</taxon>
    </lineage>
</organism>
<feature type="chain" id="PRO_5047369647" evidence="2">
    <location>
        <begin position="20"/>
        <end position="657"/>
    </location>
</feature>
<dbReference type="Proteomes" id="UP000756530">
    <property type="component" value="Unassembled WGS sequence"/>
</dbReference>
<dbReference type="CDD" id="cd10280">
    <property type="entry name" value="PQQ_mGDH"/>
    <property type="match status" value="1"/>
</dbReference>
<feature type="signal peptide" evidence="2">
    <location>
        <begin position="1"/>
        <end position="19"/>
    </location>
</feature>
<evidence type="ECO:0000259" key="3">
    <source>
        <dbReference type="Pfam" id="PF01011"/>
    </source>
</evidence>
<feature type="region of interest" description="Disordered" evidence="1">
    <location>
        <begin position="22"/>
        <end position="47"/>
    </location>
</feature>
<accession>A0ABS6T7C6</accession>
<evidence type="ECO:0000313" key="5">
    <source>
        <dbReference type="Proteomes" id="UP000756530"/>
    </source>
</evidence>
<proteinExistence type="predicted"/>
<dbReference type="SMART" id="SM00564">
    <property type="entry name" value="PQQ"/>
    <property type="match status" value="7"/>
</dbReference>
<comment type="caution">
    <text evidence="4">The sequence shown here is derived from an EMBL/GenBank/DDBJ whole genome shotgun (WGS) entry which is preliminary data.</text>
</comment>
<evidence type="ECO:0000256" key="2">
    <source>
        <dbReference type="SAM" id="SignalP"/>
    </source>
</evidence>
<sequence length="657" mass="72044">MRHLAVTCAVTLAAMPLVAQDAPEPAAPQTDAAPRTSDARLPAPRTDWTGFHGQLSAQKYSPLDQINRDNVSELELAFRIETGDVSDETGDKPASVWSATPIYANETLYLGTPFYRVLALDPATGEERWSFDSQSSLEALTQPALKNRGVSYWEADQPSEGEACQRIVYLGTMDAQLFALDADTGEPCTGFAEGGVLDVNQWNDTNDRWPLSLLQPPTVVGDHVIIGWAGKDWEWAEAPPGTVFSVDARTGELEWTVELLPEDIRQQTGTANVWTAMSADEERGLVYLPVSSPSPNYWGGNRLDDVPYATSTTAVDVETGEVVWSYQYVRHDVWDYDTNAAPTLMDITVDGEEIPALLQSTKMGLLWALNRETGEPIWEVTERDVPTDTEIEGEVLRPTQPIPSKPDPVVDLDERPEVWWLADLVSFGECSRIFENARYEGIYTPLTTEGTGTIVYPATFGGQQWGGIGFDPENQVAIVNSSRAVQILDMYPREEYEAQAGGSGNEQGFYPQTGAPYGFELYVPLNWAGMPCWEPPYGDIRAIDMTTGETLWSRPIGASQRYGFYMPESMGSPTIGGPAVTAGGLIFIGATMDQKVRAYDIETGEELWEDVTEAPVVANPAVYEHDGVEYVAFVSGGNSILKPTVGDMVSVYRLPPG</sequence>
<dbReference type="Pfam" id="PF01011">
    <property type="entry name" value="PQQ"/>
    <property type="match status" value="1"/>
</dbReference>
<dbReference type="InterPro" id="IPR002372">
    <property type="entry name" value="PQQ_rpt_dom"/>
</dbReference>
<protein>
    <submittedName>
        <fullName evidence="4">Pyrroloquinoline quinone-dependent dehydrogenase</fullName>
    </submittedName>
</protein>
<dbReference type="EMBL" id="JAHUZE010000004">
    <property type="protein sequence ID" value="MBV7380396.1"/>
    <property type="molecule type" value="Genomic_DNA"/>
</dbReference>
<keyword evidence="2" id="KW-0732">Signal</keyword>
<gene>
    <name evidence="4" type="ORF">KJP28_15830</name>
</gene>
<dbReference type="RefSeq" id="WP_218393604.1">
    <property type="nucleotide sequence ID" value="NZ_JAHUZE010000004.1"/>
</dbReference>
<keyword evidence="5" id="KW-1185">Reference proteome</keyword>
<dbReference type="InterPro" id="IPR017511">
    <property type="entry name" value="PQQ_mDH"/>
</dbReference>
<evidence type="ECO:0000313" key="4">
    <source>
        <dbReference type="EMBL" id="MBV7380396.1"/>
    </source>
</evidence>
<reference evidence="4 5" key="1">
    <citation type="submission" date="2021-05" db="EMBL/GenBank/DDBJ databases">
        <title>Culturable bacteria isolated from Daya Bay.</title>
        <authorList>
            <person name="Zheng W."/>
            <person name="Yu S."/>
            <person name="Huang Y."/>
        </authorList>
    </citation>
    <scope>NUCLEOTIDE SEQUENCE [LARGE SCALE GENOMIC DNA]</scope>
    <source>
        <strain evidence="4 5">DP4N28-5</strain>
    </source>
</reference>
<dbReference type="PANTHER" id="PTHR32303">
    <property type="entry name" value="QUINOPROTEIN ALCOHOL DEHYDROGENASE (CYTOCHROME C)"/>
    <property type="match status" value="1"/>
</dbReference>
<dbReference type="InterPro" id="IPR018391">
    <property type="entry name" value="PQQ_b-propeller_rpt"/>
</dbReference>
<dbReference type="PANTHER" id="PTHR32303:SF4">
    <property type="entry name" value="QUINOPROTEIN GLUCOSE DEHYDROGENASE"/>
    <property type="match status" value="1"/>
</dbReference>
<feature type="domain" description="Pyrrolo-quinoline quinone repeat" evidence="3">
    <location>
        <begin position="48"/>
        <end position="631"/>
    </location>
</feature>
<evidence type="ECO:0000256" key="1">
    <source>
        <dbReference type="SAM" id="MobiDB-lite"/>
    </source>
</evidence>